<evidence type="ECO:0000313" key="2">
    <source>
        <dbReference type="Proteomes" id="UP000256829"/>
    </source>
</evidence>
<dbReference type="Gene3D" id="3.90.1140.10">
    <property type="entry name" value="Cyclic phosphodiesterase"/>
    <property type="match status" value="1"/>
</dbReference>
<dbReference type="SUPFAM" id="SSF55144">
    <property type="entry name" value="LigT-like"/>
    <property type="match status" value="1"/>
</dbReference>
<protein>
    <recommendedName>
        <fullName evidence="3">2'-5' RNA ligase family protein</fullName>
    </recommendedName>
</protein>
<dbReference type="AlphaFoldDB" id="A0A3D8VB19"/>
<comment type="caution">
    <text evidence="1">The sequence shown here is derived from an EMBL/GenBank/DDBJ whole genome shotgun (WGS) entry which is preliminary data.</text>
</comment>
<sequence>MESRRPARFRRACGFHAVDEGGALRPAGRIASRFVGHSIGRACSFLRRRPHLPSGSAPMSHPIAIDVLLEPDPVTQARARELNAALRADHPAGFAFDATHLPHVTLVQRYVYEHDLDALLAGIASVAETQNPLALSLDVTGVQVRVDGDTGSASWRIAPSPALQALADDCLATAQALAIAGGTAEAFVRNDDGSPIRDSTLRYVERFVPDHSGANYAPHLTLGHARAAFLRELEVAPFTAFAFAPVAVGVYQLGNHGTARRGIWRWPGRTPDPGARP</sequence>
<gene>
    <name evidence="1" type="ORF">DX912_12575</name>
</gene>
<organism evidence="1 2">
    <name type="scientific">Lysobacter soli</name>
    <dbReference type="NCBI Taxonomy" id="453783"/>
    <lineage>
        <taxon>Bacteria</taxon>
        <taxon>Pseudomonadati</taxon>
        <taxon>Pseudomonadota</taxon>
        <taxon>Gammaproteobacteria</taxon>
        <taxon>Lysobacterales</taxon>
        <taxon>Lysobacteraceae</taxon>
        <taxon>Lysobacter</taxon>
    </lineage>
</organism>
<dbReference type="Proteomes" id="UP000256829">
    <property type="component" value="Unassembled WGS sequence"/>
</dbReference>
<evidence type="ECO:0008006" key="3">
    <source>
        <dbReference type="Google" id="ProtNLM"/>
    </source>
</evidence>
<keyword evidence="2" id="KW-1185">Reference proteome</keyword>
<reference evidence="1 2" key="1">
    <citation type="submission" date="2018-08" db="EMBL/GenBank/DDBJ databases">
        <title>Lysobacter soli KCTC 22011, whole genome shotgun sequence.</title>
        <authorList>
            <person name="Zhang X."/>
            <person name="Feng G."/>
            <person name="Zhu H."/>
        </authorList>
    </citation>
    <scope>NUCLEOTIDE SEQUENCE [LARGE SCALE GENOMIC DNA]</scope>
    <source>
        <strain evidence="1 2">KCTC 22011</strain>
    </source>
</reference>
<dbReference type="EMBL" id="QTJR01000008">
    <property type="protein sequence ID" value="RDY66624.1"/>
    <property type="molecule type" value="Genomic_DNA"/>
</dbReference>
<proteinExistence type="predicted"/>
<name>A0A3D8VB19_9GAMM</name>
<evidence type="ECO:0000313" key="1">
    <source>
        <dbReference type="EMBL" id="RDY66624.1"/>
    </source>
</evidence>
<dbReference type="InterPro" id="IPR009097">
    <property type="entry name" value="Cyclic_Pdiesterase"/>
</dbReference>
<accession>A0A3D8VB19</accession>